<organism evidence="1 2">
    <name type="scientific">Paenibacillus pini JCM 16418</name>
    <dbReference type="NCBI Taxonomy" id="1236976"/>
    <lineage>
        <taxon>Bacteria</taxon>
        <taxon>Bacillati</taxon>
        <taxon>Bacillota</taxon>
        <taxon>Bacilli</taxon>
        <taxon>Bacillales</taxon>
        <taxon>Paenibacillaceae</taxon>
        <taxon>Paenibacillus</taxon>
    </lineage>
</organism>
<dbReference type="Proteomes" id="UP000019364">
    <property type="component" value="Unassembled WGS sequence"/>
</dbReference>
<gene>
    <name evidence="1" type="ORF">JCM16418_3219</name>
</gene>
<sequence length="210" mass="24395">MFQHVFAEMNDMLEEIVKHYPTAHDVQKQHLIQKWNLLKKMSDDMIEEWLSFEEKMGTFREHTALPPVFPLGEIPEMEMDLFIRGQGYFKLLMYRQAIQQFSHLIMAVPGSMLARMYIAMAHLHLEETSEALMHFEFILPHARHYKLKAMIYNALGCIEAKRGDAGGKAQQYFTLALQHDPTLPDPLVNLQVCQQKSGQLQYGSQLISLM</sequence>
<keyword evidence="2" id="KW-1185">Reference proteome</keyword>
<comment type="caution">
    <text evidence="1">The sequence shown here is derived from an EMBL/GenBank/DDBJ whole genome shotgun (WGS) entry which is preliminary data.</text>
</comment>
<evidence type="ECO:0000313" key="2">
    <source>
        <dbReference type="Proteomes" id="UP000019364"/>
    </source>
</evidence>
<accession>W7YDW9</accession>
<dbReference type="AlphaFoldDB" id="W7YDW9"/>
<dbReference type="InterPro" id="IPR011990">
    <property type="entry name" value="TPR-like_helical_dom_sf"/>
</dbReference>
<dbReference type="eggNOG" id="COG0457">
    <property type="taxonomic scope" value="Bacteria"/>
</dbReference>
<dbReference type="RefSeq" id="WP_036650170.1">
    <property type="nucleotide sequence ID" value="NZ_BAVZ01000009.1"/>
</dbReference>
<proteinExistence type="predicted"/>
<dbReference type="SUPFAM" id="SSF48452">
    <property type="entry name" value="TPR-like"/>
    <property type="match status" value="1"/>
</dbReference>
<protein>
    <submittedName>
        <fullName evidence="1">Uncharacterized protein</fullName>
    </submittedName>
</protein>
<dbReference type="Gene3D" id="1.25.40.10">
    <property type="entry name" value="Tetratricopeptide repeat domain"/>
    <property type="match status" value="1"/>
</dbReference>
<evidence type="ECO:0000313" key="1">
    <source>
        <dbReference type="EMBL" id="GAF09100.1"/>
    </source>
</evidence>
<dbReference type="STRING" id="1236976.JCM16418_3219"/>
<dbReference type="OrthoDB" id="2370959at2"/>
<name>W7YDW9_9BACL</name>
<reference evidence="1 2" key="1">
    <citation type="journal article" date="2014" name="Genome Announc.">
        <title>Draft Genome Sequence of Paenibacillus pini JCM 16418T, Isolated from the Rhizosphere of Pine Tree.</title>
        <authorList>
            <person name="Yuki M."/>
            <person name="Oshima K."/>
            <person name="Suda W."/>
            <person name="Oshida Y."/>
            <person name="Kitamura K."/>
            <person name="Iida Y."/>
            <person name="Hattori M."/>
            <person name="Ohkuma M."/>
        </authorList>
    </citation>
    <scope>NUCLEOTIDE SEQUENCE [LARGE SCALE GENOMIC DNA]</scope>
    <source>
        <strain evidence="1 2">JCM 16418</strain>
    </source>
</reference>
<dbReference type="EMBL" id="BAVZ01000009">
    <property type="protein sequence ID" value="GAF09100.1"/>
    <property type="molecule type" value="Genomic_DNA"/>
</dbReference>